<gene>
    <name evidence="2" type="ORF">TNCV_3875231</name>
</gene>
<evidence type="ECO:0000256" key="1">
    <source>
        <dbReference type="SAM" id="MobiDB-lite"/>
    </source>
</evidence>
<reference evidence="2" key="1">
    <citation type="submission" date="2020-08" db="EMBL/GenBank/DDBJ databases">
        <title>Multicomponent nature underlies the extraordinary mechanical properties of spider dragline silk.</title>
        <authorList>
            <person name="Kono N."/>
            <person name="Nakamura H."/>
            <person name="Mori M."/>
            <person name="Yoshida Y."/>
            <person name="Ohtoshi R."/>
            <person name="Malay A.D."/>
            <person name="Moran D.A.P."/>
            <person name="Tomita M."/>
            <person name="Numata K."/>
            <person name="Arakawa K."/>
        </authorList>
    </citation>
    <scope>NUCLEOTIDE SEQUENCE</scope>
</reference>
<dbReference type="EMBL" id="BMAU01021350">
    <property type="protein sequence ID" value="GFY18835.1"/>
    <property type="molecule type" value="Genomic_DNA"/>
</dbReference>
<feature type="compositionally biased region" description="Polar residues" evidence="1">
    <location>
        <begin position="46"/>
        <end position="59"/>
    </location>
</feature>
<comment type="caution">
    <text evidence="2">The sequence shown here is derived from an EMBL/GenBank/DDBJ whole genome shotgun (WGS) entry which is preliminary data.</text>
</comment>
<dbReference type="AlphaFoldDB" id="A0A8X6SW01"/>
<evidence type="ECO:0000313" key="2">
    <source>
        <dbReference type="EMBL" id="GFY18835.1"/>
    </source>
</evidence>
<name>A0A8X6SW01_TRICX</name>
<organism evidence="2 3">
    <name type="scientific">Trichonephila clavipes</name>
    <name type="common">Golden silk orbweaver</name>
    <name type="synonym">Nephila clavipes</name>
    <dbReference type="NCBI Taxonomy" id="2585209"/>
    <lineage>
        <taxon>Eukaryota</taxon>
        <taxon>Metazoa</taxon>
        <taxon>Ecdysozoa</taxon>
        <taxon>Arthropoda</taxon>
        <taxon>Chelicerata</taxon>
        <taxon>Arachnida</taxon>
        <taxon>Araneae</taxon>
        <taxon>Araneomorphae</taxon>
        <taxon>Entelegynae</taxon>
        <taxon>Araneoidea</taxon>
        <taxon>Nephilidae</taxon>
        <taxon>Trichonephila</taxon>
    </lineage>
</organism>
<dbReference type="InterPro" id="IPR044792">
    <property type="entry name" value="TAR1"/>
</dbReference>
<sequence>MHRKTGAWSDETRFQLVRANISKNLVRLSELTRQVTPRTNCGHAPPSTNSKKSRQSVQPITRPGRPHTFVLGQRKHSWQMLSQWCVFRRSKNFTSSVGIRMPPSAPINHYLGLRAPTE</sequence>
<proteinExistence type="predicted"/>
<dbReference type="GO" id="GO:0043457">
    <property type="term" value="P:regulation of cellular respiration"/>
    <property type="evidence" value="ECO:0007669"/>
    <property type="project" value="InterPro"/>
</dbReference>
<dbReference type="PANTHER" id="PTHR47188:SF1">
    <property type="entry name" value="PROTEIN TAR1"/>
    <property type="match status" value="1"/>
</dbReference>
<protein>
    <submittedName>
        <fullName evidence="2">Uncharacterized protein</fullName>
    </submittedName>
</protein>
<dbReference type="Proteomes" id="UP000887159">
    <property type="component" value="Unassembled WGS sequence"/>
</dbReference>
<evidence type="ECO:0000313" key="3">
    <source>
        <dbReference type="Proteomes" id="UP000887159"/>
    </source>
</evidence>
<dbReference type="PANTHER" id="PTHR47188">
    <property type="entry name" value="PROTEIN TAR1"/>
    <property type="match status" value="1"/>
</dbReference>
<feature type="region of interest" description="Disordered" evidence="1">
    <location>
        <begin position="35"/>
        <end position="68"/>
    </location>
</feature>
<accession>A0A8X6SW01</accession>
<keyword evidence="3" id="KW-1185">Reference proteome</keyword>